<sequence length="97" mass="10900">MTLLLSVFVITPMFCYELTKFTIQISMIKSPEAAIAPSYLIGFGLIIGIPICSTIGFINLVSWSFSLIYLGVTFIMWILVWSFSLLLTKEKIILSNL</sequence>
<keyword evidence="1" id="KW-1133">Transmembrane helix</keyword>
<dbReference type="Proteomes" id="UP000093954">
    <property type="component" value="Unassembled WGS sequence"/>
</dbReference>
<keyword evidence="1" id="KW-0472">Membrane</keyword>
<dbReference type="EMBL" id="LROS01000001">
    <property type="protein sequence ID" value="OBR97165.1"/>
    <property type="molecule type" value="Genomic_DNA"/>
</dbReference>
<evidence type="ECO:0000256" key="1">
    <source>
        <dbReference type="SAM" id="Phobius"/>
    </source>
</evidence>
<comment type="caution">
    <text evidence="2">The sequence shown here is derived from an EMBL/GenBank/DDBJ whole genome shotgun (WGS) entry which is preliminary data.</text>
</comment>
<name>A0A1A6B4F5_9CLOT</name>
<dbReference type="PATRIC" id="fig|1353534.3.peg.85"/>
<evidence type="ECO:0000313" key="2">
    <source>
        <dbReference type="EMBL" id="OBR97165.1"/>
    </source>
</evidence>
<keyword evidence="1" id="KW-0812">Transmembrane</keyword>
<organism evidence="2 3">
    <name type="scientific">Clostridium ragsdalei P11</name>
    <dbReference type="NCBI Taxonomy" id="1353534"/>
    <lineage>
        <taxon>Bacteria</taxon>
        <taxon>Bacillati</taxon>
        <taxon>Bacillota</taxon>
        <taxon>Clostridia</taxon>
        <taxon>Eubacteriales</taxon>
        <taxon>Clostridiaceae</taxon>
        <taxon>Clostridium</taxon>
    </lineage>
</organism>
<reference evidence="2 3" key="1">
    <citation type="journal article" date="2012" name="Front. Microbiol.">
        <title>Draft Genome Sequence of the Virulent Strain 01-B526 of the Fish Pathogen Aeromonas salmonicida.</title>
        <authorList>
            <person name="Charette S.J."/>
            <person name="Brochu F."/>
            <person name="Boyle B."/>
            <person name="Filion G."/>
            <person name="Tanaka K.H."/>
            <person name="Derome N."/>
        </authorList>
    </citation>
    <scope>NUCLEOTIDE SEQUENCE [LARGE SCALE GENOMIC DNA]</scope>
    <source>
        <strain evidence="2 3">P11</strain>
    </source>
</reference>
<keyword evidence="3" id="KW-1185">Reference proteome</keyword>
<proteinExistence type="predicted"/>
<feature type="transmembrane region" description="Helical" evidence="1">
    <location>
        <begin position="67"/>
        <end position="87"/>
    </location>
</feature>
<protein>
    <submittedName>
        <fullName evidence="2">Uncharacterized protein</fullName>
    </submittedName>
</protein>
<dbReference type="AlphaFoldDB" id="A0A1A6B4F5"/>
<accession>A0A1A6B4F5</accession>
<evidence type="ECO:0000313" key="3">
    <source>
        <dbReference type="Proteomes" id="UP000093954"/>
    </source>
</evidence>
<feature type="transmembrane region" description="Helical" evidence="1">
    <location>
        <begin position="39"/>
        <end position="60"/>
    </location>
</feature>
<gene>
    <name evidence="2" type="ORF">CLRAG_00840</name>
</gene>